<evidence type="ECO:0000256" key="1">
    <source>
        <dbReference type="ARBA" id="ARBA00022723"/>
    </source>
</evidence>
<dbReference type="Gene3D" id="3.40.50.280">
    <property type="entry name" value="Cobalamin-binding domain"/>
    <property type="match status" value="1"/>
</dbReference>
<comment type="caution">
    <text evidence="5">The sequence shown here is derived from an EMBL/GenBank/DDBJ whole genome shotgun (WGS) entry which is preliminary data.</text>
</comment>
<dbReference type="PROSITE" id="PS51332">
    <property type="entry name" value="B12_BINDING"/>
    <property type="match status" value="1"/>
</dbReference>
<dbReference type="Gene3D" id="1.10.1240.10">
    <property type="entry name" value="Methionine synthase domain"/>
    <property type="match status" value="1"/>
</dbReference>
<dbReference type="PANTHER" id="PTHR45833:SF1">
    <property type="entry name" value="METHIONINE SYNTHASE"/>
    <property type="match status" value="1"/>
</dbReference>
<reference evidence="5 6" key="1">
    <citation type="submission" date="2021-04" db="EMBL/GenBank/DDBJ databases">
        <title>Metabacillus sp. strain KIGAM252 whole genome sequence.</title>
        <authorList>
            <person name="Seo M.-J."/>
            <person name="Cho E.-S."/>
            <person name="Hwang C.Y."/>
            <person name="Yoon D.J."/>
        </authorList>
    </citation>
    <scope>NUCLEOTIDE SEQUENCE [LARGE SCALE GENOMIC DNA]</scope>
    <source>
        <strain evidence="5 6">KIGAM252</strain>
    </source>
</reference>
<feature type="domain" description="B12-binding" evidence="3">
    <location>
        <begin position="90"/>
        <end position="214"/>
    </location>
</feature>
<dbReference type="SMART" id="SM01018">
    <property type="entry name" value="B12-binding_2"/>
    <property type="match status" value="1"/>
</dbReference>
<evidence type="ECO:0000259" key="4">
    <source>
        <dbReference type="PROSITE" id="PS51337"/>
    </source>
</evidence>
<evidence type="ECO:0000313" key="6">
    <source>
        <dbReference type="Proteomes" id="UP000682403"/>
    </source>
</evidence>
<evidence type="ECO:0000259" key="3">
    <source>
        <dbReference type="PROSITE" id="PS51332"/>
    </source>
</evidence>
<dbReference type="SUPFAM" id="SSF52242">
    <property type="entry name" value="Cobalamin (vitamin B12)-binding domain"/>
    <property type="match status" value="1"/>
</dbReference>
<keyword evidence="6" id="KW-1185">Reference proteome</keyword>
<accession>A0ABS5LAI1</accession>
<proteinExistence type="predicted"/>
<dbReference type="InterPro" id="IPR006158">
    <property type="entry name" value="Cobalamin-bd"/>
</dbReference>
<protein>
    <submittedName>
        <fullName evidence="5">B12-binding domain-containing protein</fullName>
    </submittedName>
</protein>
<dbReference type="InterPro" id="IPR003759">
    <property type="entry name" value="Cbl-bd_cap"/>
</dbReference>
<dbReference type="InterPro" id="IPR036594">
    <property type="entry name" value="Meth_synthase_dom"/>
</dbReference>
<name>A0ABS5LAI1_9BACI</name>
<keyword evidence="2" id="KW-0170">Cobalt</keyword>
<evidence type="ECO:0000313" key="5">
    <source>
        <dbReference type="EMBL" id="MBS2967725.1"/>
    </source>
</evidence>
<dbReference type="InterPro" id="IPR036724">
    <property type="entry name" value="Cobalamin-bd_sf"/>
</dbReference>
<dbReference type="InterPro" id="IPR050554">
    <property type="entry name" value="Met_Synthase/Corrinoid"/>
</dbReference>
<dbReference type="RefSeq" id="WP_211556387.1">
    <property type="nucleotide sequence ID" value="NZ_JAGVRK010000001.1"/>
</dbReference>
<organism evidence="5 6">
    <name type="scientific">Metabacillus flavus</name>
    <dbReference type="NCBI Taxonomy" id="2823519"/>
    <lineage>
        <taxon>Bacteria</taxon>
        <taxon>Bacillati</taxon>
        <taxon>Bacillota</taxon>
        <taxon>Bacilli</taxon>
        <taxon>Bacillales</taxon>
        <taxon>Bacillaceae</taxon>
        <taxon>Metabacillus</taxon>
    </lineage>
</organism>
<dbReference type="PANTHER" id="PTHR45833">
    <property type="entry name" value="METHIONINE SYNTHASE"/>
    <property type="match status" value="1"/>
</dbReference>
<sequence>MNPPEQLAKCLLEGDHEASWEIIKIHISEGASALDLFEGLITRAMQHVGVLWENNEITVADEHLATSTCDYILSKYQYYMRENKPEPEAHKKAMFLCVQDEDHYIGLKMVHILFEENGWQTKFMGPNLPLEFALSAAEKWKPEVIGLSFSLNYRAGQLKEYISRLESIQTNPTVLLGGRLLLTHDFTQFGSEKTRFIPTLTQLAEWFDLERSGGTRFVK</sequence>
<gene>
    <name evidence="5" type="ORF">J9317_02915</name>
</gene>
<feature type="domain" description="B12-binding N-terminal" evidence="4">
    <location>
        <begin position="1"/>
        <end position="88"/>
    </location>
</feature>
<dbReference type="Pfam" id="PF02310">
    <property type="entry name" value="B12-binding"/>
    <property type="match status" value="1"/>
</dbReference>
<evidence type="ECO:0000256" key="2">
    <source>
        <dbReference type="ARBA" id="ARBA00023285"/>
    </source>
</evidence>
<dbReference type="Proteomes" id="UP000682403">
    <property type="component" value="Unassembled WGS sequence"/>
</dbReference>
<dbReference type="SUPFAM" id="SSF47644">
    <property type="entry name" value="Methionine synthase domain"/>
    <property type="match status" value="1"/>
</dbReference>
<dbReference type="EMBL" id="JAGVRK010000001">
    <property type="protein sequence ID" value="MBS2967725.1"/>
    <property type="molecule type" value="Genomic_DNA"/>
</dbReference>
<dbReference type="PROSITE" id="PS51337">
    <property type="entry name" value="B12_BINDING_NTER"/>
    <property type="match status" value="1"/>
</dbReference>
<keyword evidence="1" id="KW-0479">Metal-binding</keyword>
<dbReference type="Pfam" id="PF02607">
    <property type="entry name" value="B12-binding_2"/>
    <property type="match status" value="1"/>
</dbReference>